<accession>A0A5U8JHV6</accession>
<organism evidence="1">
    <name type="scientific">Salmonella enterica subsp. enterica serovar Panama</name>
    <dbReference type="NCBI Taxonomy" id="29472"/>
    <lineage>
        <taxon>Bacteria</taxon>
        <taxon>Pseudomonadati</taxon>
        <taxon>Pseudomonadota</taxon>
        <taxon>Gammaproteobacteria</taxon>
        <taxon>Enterobacterales</taxon>
        <taxon>Enterobacteriaceae</taxon>
        <taxon>Salmonella</taxon>
    </lineage>
</organism>
<comment type="caution">
    <text evidence="1">The sequence shown here is derived from an EMBL/GenBank/DDBJ whole genome shotgun (WGS) entry which is preliminary data.</text>
</comment>
<dbReference type="Proteomes" id="UP000839597">
    <property type="component" value="Unassembled WGS sequence"/>
</dbReference>
<dbReference type="EMBL" id="AAGTPA010000044">
    <property type="protein sequence ID" value="EBR8436141.1"/>
    <property type="molecule type" value="Genomic_DNA"/>
</dbReference>
<name>A0A5U8JHV6_SALET</name>
<proteinExistence type="predicted"/>
<sequence length="134" mass="14973">MRLTSRKKKILSYFEPDYRERVTVEIGAPPFDVSGVAWLLHGLDSHDKRHCLESTRRTLEAMVRDGLLEKSTSYENRQNTTQSGDGAGVWCNVSRYGLPGKCAVIRDSDGKKGAIDGECVRLHEQPGQPIAISR</sequence>
<gene>
    <name evidence="1" type="ORF">DOI44_24710</name>
</gene>
<protein>
    <submittedName>
        <fullName evidence="1">Uncharacterized protein</fullName>
    </submittedName>
</protein>
<reference evidence="1" key="1">
    <citation type="submission" date="2018-06" db="EMBL/GenBank/DDBJ databases">
        <authorList>
            <person name="Ashton P.M."/>
            <person name="Dallman T."/>
            <person name="Nair S."/>
            <person name="De Pinna E."/>
            <person name="Peters T."/>
            <person name="Grant K."/>
        </authorList>
    </citation>
    <scope>NUCLEOTIDE SEQUENCE [LARGE SCALE GENOMIC DNA]</scope>
    <source>
        <strain evidence="1">449454</strain>
    </source>
</reference>
<evidence type="ECO:0000313" key="1">
    <source>
        <dbReference type="EMBL" id="EBR8436141.1"/>
    </source>
</evidence>
<dbReference type="AlphaFoldDB" id="A0A5U8JHV6"/>